<reference evidence="1" key="2">
    <citation type="journal article" date="2022" name="Sci. Total Environ.">
        <title>Prevalence, transmission, and molecular epidemiology of tet(X)-positive bacteria among humans, animals, and environmental niches in China: An epidemiological, and genomic-based study.</title>
        <authorList>
            <person name="Dong N."/>
            <person name="Zeng Y."/>
            <person name="Cai C."/>
            <person name="Sun C."/>
            <person name="Lu J."/>
            <person name="Liu C."/>
            <person name="Zhou H."/>
            <person name="Sun Q."/>
            <person name="Shu L."/>
            <person name="Wang H."/>
            <person name="Wang Y."/>
            <person name="Wang S."/>
            <person name="Wu C."/>
            <person name="Chan E.W."/>
            <person name="Chen G."/>
            <person name="Shen Z."/>
            <person name="Chen S."/>
            <person name="Zhang R."/>
        </authorList>
    </citation>
    <scope>NUCLEOTIDE SEQUENCE</scope>
    <source>
        <strain evidence="1">210</strain>
    </source>
</reference>
<name>A0AAW7DJM8_9FLAO</name>
<evidence type="ECO:0000313" key="2">
    <source>
        <dbReference type="Proteomes" id="UP001173578"/>
    </source>
</evidence>
<evidence type="ECO:0000313" key="1">
    <source>
        <dbReference type="EMBL" id="MDM1551691.1"/>
    </source>
</evidence>
<dbReference type="Proteomes" id="UP001173578">
    <property type="component" value="Unassembled WGS sequence"/>
</dbReference>
<gene>
    <name evidence="1" type="ORF">HX095_10760</name>
</gene>
<sequence>MNLDISGRIHFNDDLNFNDTIKYDIIYFTFIHKKTLENLINNVELEEKINFKISNNHQLYKVLKNYKKDEILFKYRYVDDLEELHVLSIPVNLE</sequence>
<dbReference type="EMBL" id="JACALR010000004">
    <property type="protein sequence ID" value="MDM1551691.1"/>
    <property type="molecule type" value="Genomic_DNA"/>
</dbReference>
<accession>A0AAW7DJM8</accession>
<reference evidence="1" key="1">
    <citation type="submission" date="2020-06" db="EMBL/GenBank/DDBJ databases">
        <authorList>
            <person name="Dong N."/>
        </authorList>
    </citation>
    <scope>NUCLEOTIDE SEQUENCE</scope>
    <source>
        <strain evidence="1">210</strain>
    </source>
</reference>
<protein>
    <submittedName>
        <fullName evidence="1">Uncharacterized protein</fullName>
    </submittedName>
</protein>
<comment type="caution">
    <text evidence="1">The sequence shown here is derived from an EMBL/GenBank/DDBJ whole genome shotgun (WGS) entry which is preliminary data.</text>
</comment>
<dbReference type="RefSeq" id="WP_286486236.1">
    <property type="nucleotide sequence ID" value="NZ_JACALR010000004.1"/>
</dbReference>
<organism evidence="1 2">
    <name type="scientific">Empedobacter falsenii</name>
    <dbReference type="NCBI Taxonomy" id="343874"/>
    <lineage>
        <taxon>Bacteria</taxon>
        <taxon>Pseudomonadati</taxon>
        <taxon>Bacteroidota</taxon>
        <taxon>Flavobacteriia</taxon>
        <taxon>Flavobacteriales</taxon>
        <taxon>Weeksellaceae</taxon>
        <taxon>Empedobacter</taxon>
    </lineage>
</organism>
<dbReference type="AlphaFoldDB" id="A0AAW7DJM8"/>
<proteinExistence type="predicted"/>